<organism evidence="1 2">
    <name type="scientific">Plectus sambesii</name>
    <dbReference type="NCBI Taxonomy" id="2011161"/>
    <lineage>
        <taxon>Eukaryota</taxon>
        <taxon>Metazoa</taxon>
        <taxon>Ecdysozoa</taxon>
        <taxon>Nematoda</taxon>
        <taxon>Chromadorea</taxon>
        <taxon>Plectida</taxon>
        <taxon>Plectina</taxon>
        <taxon>Plectoidea</taxon>
        <taxon>Plectidae</taxon>
        <taxon>Plectus</taxon>
    </lineage>
</organism>
<sequence>MTTAAPGGGASRRRSIAPLDAYIIIAGRHPAAVPEAAARRRFGLLKRQRSGSLVFCPLRERAHLCTYVSILRGRQRCAYSELNSGLAGRRRPGNLRSLVLQ</sequence>
<proteinExistence type="predicted"/>
<name>A0A914VYD4_9BILA</name>
<evidence type="ECO:0000313" key="1">
    <source>
        <dbReference type="Proteomes" id="UP000887566"/>
    </source>
</evidence>
<reference evidence="2" key="1">
    <citation type="submission" date="2022-11" db="UniProtKB">
        <authorList>
            <consortium name="WormBaseParasite"/>
        </authorList>
    </citation>
    <scope>IDENTIFICATION</scope>
</reference>
<dbReference type="AlphaFoldDB" id="A0A914VYD4"/>
<dbReference type="WBParaSite" id="PSAMB.scaffold2649size22022.g18717.t1">
    <property type="protein sequence ID" value="PSAMB.scaffold2649size22022.g18717.t1"/>
    <property type="gene ID" value="PSAMB.scaffold2649size22022.g18717"/>
</dbReference>
<evidence type="ECO:0000313" key="2">
    <source>
        <dbReference type="WBParaSite" id="PSAMB.scaffold2649size22022.g18717.t1"/>
    </source>
</evidence>
<protein>
    <submittedName>
        <fullName evidence="2">Uncharacterized protein</fullName>
    </submittedName>
</protein>
<dbReference type="Proteomes" id="UP000887566">
    <property type="component" value="Unplaced"/>
</dbReference>
<keyword evidence="1" id="KW-1185">Reference proteome</keyword>
<accession>A0A914VYD4</accession>